<evidence type="ECO:0000313" key="2">
    <source>
        <dbReference type="EMBL" id="MDR6221387.1"/>
    </source>
</evidence>
<name>A0AAE3XIU8_9DEIO</name>
<gene>
    <name evidence="2" type="ORF">J2Y00_005020</name>
</gene>
<proteinExistence type="predicted"/>
<sequence>MTRRPAVMLALIAGLVAGAAAEVEAGEAGPLGGVQPA</sequence>
<keyword evidence="1" id="KW-0732">Signal</keyword>
<evidence type="ECO:0000256" key="1">
    <source>
        <dbReference type="SAM" id="SignalP"/>
    </source>
</evidence>
<dbReference type="AlphaFoldDB" id="A0AAE3XIU8"/>
<dbReference type="Proteomes" id="UP001185331">
    <property type="component" value="Unassembled WGS sequence"/>
</dbReference>
<feature type="signal peptide" evidence="1">
    <location>
        <begin position="1"/>
        <end position="19"/>
    </location>
</feature>
<organism evidence="2 3">
    <name type="scientific">Deinococcus soli</name>
    <name type="common">ex Cha et al. 2016</name>
    <dbReference type="NCBI Taxonomy" id="1309411"/>
    <lineage>
        <taxon>Bacteria</taxon>
        <taxon>Thermotogati</taxon>
        <taxon>Deinococcota</taxon>
        <taxon>Deinococci</taxon>
        <taxon>Deinococcales</taxon>
        <taxon>Deinococcaceae</taxon>
        <taxon>Deinococcus</taxon>
    </lineage>
</organism>
<protein>
    <submittedName>
        <fullName evidence="2">Uncharacterized protein</fullName>
    </submittedName>
</protein>
<evidence type="ECO:0000313" key="3">
    <source>
        <dbReference type="Proteomes" id="UP001185331"/>
    </source>
</evidence>
<dbReference type="EMBL" id="JAVDQK010000031">
    <property type="protein sequence ID" value="MDR6221387.1"/>
    <property type="molecule type" value="Genomic_DNA"/>
</dbReference>
<comment type="caution">
    <text evidence="2">The sequence shown here is derived from an EMBL/GenBank/DDBJ whole genome shotgun (WGS) entry which is preliminary data.</text>
</comment>
<reference evidence="2" key="1">
    <citation type="submission" date="2023-07" db="EMBL/GenBank/DDBJ databases">
        <title>Sorghum-associated microbial communities from plants grown in Nebraska, USA.</title>
        <authorList>
            <person name="Schachtman D."/>
        </authorList>
    </citation>
    <scope>NUCLEOTIDE SEQUENCE</scope>
    <source>
        <strain evidence="2">BE330</strain>
    </source>
</reference>
<feature type="chain" id="PRO_5042020430" evidence="1">
    <location>
        <begin position="20"/>
        <end position="37"/>
    </location>
</feature>
<accession>A0AAE3XIU8</accession>